<dbReference type="KEGG" id="vg:54981499"/>
<gene>
    <name evidence="1" type="primary">169</name>
    <name evidence="1" type="ORF">PBI_BELLAMY_169</name>
</gene>
<sequence length="432" mass="48586">MAKSLLDTDLYTKTVTVINDNLYDLGMSIDTKRTEGSYIFVMCDEDRLETQESLEMEIERVSGLRCSRKYVKSKSSTDLTQVEGFGKKLNIVFKNTRGGMQETTLNSTITELFPAIAFEAGISTDLDPAIFYNKLVEANDPKFGAYKNKSAYDAGKPFLDKAPTSSKFEEKTTNAQAITEWLIGENKRKKIKKVVWGYRNNLKPDGVAPNHKGDIFAVFDDGNILGISLKAGGAKTAEPQFNSYVRPIFTSFGMLNDYAKLEKQSYETFYKGIPGITPENTYGKQQMTKVIGAFEKNNLKQYEMLYDAQLEFVREYICDMMNKYPAKAKNWLLREVAAEQEGVPLIVLKAAGKTTKIVDDENVIKDCVQTSKKANGIKAYPSKTSKQNWHIDLTCRTHTTTLNFSIRTNKTGISHKLGQYINLAVKFNGIAK</sequence>
<dbReference type="RefSeq" id="YP_009791325.1">
    <property type="nucleotide sequence ID" value="NC_047838.1"/>
</dbReference>
<dbReference type="GeneID" id="54981499"/>
<reference evidence="1 2" key="1">
    <citation type="submission" date="2017-06" db="EMBL/GenBank/DDBJ databases">
        <authorList>
            <person name="Kim H.J."/>
            <person name="Triplett B.A."/>
        </authorList>
    </citation>
    <scope>NUCLEOTIDE SEQUENCE [LARGE SCALE GENOMIC DNA]</scope>
</reference>
<evidence type="ECO:0000313" key="2">
    <source>
        <dbReference type="Proteomes" id="UP000221247"/>
    </source>
</evidence>
<name>A0A222YWY3_9CAUD</name>
<accession>A0A222YWY3</accession>
<keyword evidence="2" id="KW-1185">Reference proteome</keyword>
<dbReference type="Proteomes" id="UP000221247">
    <property type="component" value="Segment"/>
</dbReference>
<organism evidence="1 2">
    <name type="scientific">Synechococcus phage Bellamy</name>
    <dbReference type="NCBI Taxonomy" id="2023996"/>
    <lineage>
        <taxon>Viruses</taxon>
        <taxon>Duplodnaviria</taxon>
        <taxon>Heunggongvirae</taxon>
        <taxon>Uroviricota</taxon>
        <taxon>Caudoviricetes</taxon>
        <taxon>Pantevenvirales</taxon>
        <taxon>Kyanoviridae</taxon>
        <taxon>Bellamyvirus</taxon>
        <taxon>Bellamyvirus bellamy</taxon>
    </lineage>
</organism>
<protein>
    <submittedName>
        <fullName evidence="1">Uncharacterized protein</fullName>
    </submittedName>
</protein>
<proteinExistence type="predicted"/>
<dbReference type="EMBL" id="MF351863">
    <property type="protein sequence ID" value="ASR76212.1"/>
    <property type="molecule type" value="Genomic_DNA"/>
</dbReference>
<evidence type="ECO:0000313" key="1">
    <source>
        <dbReference type="EMBL" id="ASR76212.1"/>
    </source>
</evidence>